<evidence type="ECO:0000313" key="1">
    <source>
        <dbReference type="EMBL" id="KZM28081.1"/>
    </source>
</evidence>
<protein>
    <submittedName>
        <fullName evidence="1">Uncharacterized protein</fullName>
    </submittedName>
</protein>
<dbReference type="AlphaFoldDB" id="A0A163LSL9"/>
<organism evidence="1 2">
    <name type="scientific">Didymella rabiei</name>
    <name type="common">Chickpea ascochyta blight fungus</name>
    <name type="synonym">Mycosphaerella rabiei</name>
    <dbReference type="NCBI Taxonomy" id="5454"/>
    <lineage>
        <taxon>Eukaryota</taxon>
        <taxon>Fungi</taxon>
        <taxon>Dikarya</taxon>
        <taxon>Ascomycota</taxon>
        <taxon>Pezizomycotina</taxon>
        <taxon>Dothideomycetes</taxon>
        <taxon>Pleosporomycetidae</taxon>
        <taxon>Pleosporales</taxon>
        <taxon>Pleosporineae</taxon>
        <taxon>Didymellaceae</taxon>
        <taxon>Ascochyta</taxon>
    </lineage>
</organism>
<comment type="caution">
    <text evidence="1">The sequence shown here is derived from an EMBL/GenBank/DDBJ whole genome shotgun (WGS) entry which is preliminary data.</text>
</comment>
<gene>
    <name evidence="1" type="ORF">ST47_g766</name>
</gene>
<proteinExistence type="predicted"/>
<keyword evidence="2" id="KW-1185">Reference proteome</keyword>
<sequence length="433" mass="48717">MNIKFTQRATFLSSFQGRFIMLNSVDDWQKIFLPLTFLCSGYVQYGLPDSLQSTGGAAVGGRRASRNQKTNMLVWVVSVSVLFWVVSNSVLSVSASTAVPHHHIPQPFQHLNRRAVDVSAEWEKAWCKGSKLLQAMIRSEAEAAAYVTPVRSPWDGDLVQQFRRWGYRELEDYRSELCDFGPDQHNLQRAFSELGIGIASSVDGGPNHCFYVEHKYGPTVQRPPDGQWPELDQQYYMVGEKRYRETQAYSTIGINPSAGAVYFLNRLSPTQAALENWGNPEVRKAWLPALASSSDHAWGFWNRVNTANLAGIRKIFSCMITNEVTLALITEALRSYPLSPGEERPNGVQKWPGTTLPMRYDAAQALLGSPNGLGVGYFLAQHKHRLGNKAVEKVTVFRPDKGMMPYLLFWVEDAPLATRDIAASKRRKTWARL</sequence>
<accession>A0A163LSL9</accession>
<name>A0A163LSL9_DIDRA</name>
<evidence type="ECO:0000313" key="2">
    <source>
        <dbReference type="Proteomes" id="UP000076837"/>
    </source>
</evidence>
<reference evidence="1 2" key="1">
    <citation type="journal article" date="2016" name="Sci. Rep.">
        <title>Draft genome sequencing and secretome analysis of fungal phytopathogen Ascochyta rabiei provides insight into the necrotrophic effector repertoire.</title>
        <authorList>
            <person name="Verma S."/>
            <person name="Gazara R.K."/>
            <person name="Nizam S."/>
            <person name="Parween S."/>
            <person name="Chattopadhyay D."/>
            <person name="Verma P.K."/>
        </authorList>
    </citation>
    <scope>NUCLEOTIDE SEQUENCE [LARGE SCALE GENOMIC DNA]</scope>
    <source>
        <strain evidence="1 2">ArDII</strain>
    </source>
</reference>
<dbReference type="OrthoDB" id="5337308at2759"/>
<dbReference type="Proteomes" id="UP000076837">
    <property type="component" value="Unassembled WGS sequence"/>
</dbReference>
<dbReference type="EMBL" id="JYNV01000036">
    <property type="protein sequence ID" value="KZM28081.1"/>
    <property type="molecule type" value="Genomic_DNA"/>
</dbReference>